<name>A0A4Q4SV64_9PEZI</name>
<dbReference type="SUPFAM" id="SSF56281">
    <property type="entry name" value="Metallo-hydrolase/oxidoreductase"/>
    <property type="match status" value="1"/>
</dbReference>
<dbReference type="PANTHER" id="PTHR23131">
    <property type="entry name" value="ENDORIBONUCLEASE LACTB2"/>
    <property type="match status" value="1"/>
</dbReference>
<dbReference type="PANTHER" id="PTHR23131:SF3">
    <property type="entry name" value="ATROCHRYSONE CARBOXYL ACP THIOESTERASE"/>
    <property type="match status" value="1"/>
</dbReference>
<dbReference type="STRING" id="155417.A0A4Q4SV64"/>
<dbReference type="Gene3D" id="3.60.15.10">
    <property type="entry name" value="Ribonuclease Z/Hydroxyacylglutathione hydrolase-like"/>
    <property type="match status" value="1"/>
</dbReference>
<dbReference type="EMBL" id="QJNU01000867">
    <property type="protein sequence ID" value="RYO84215.1"/>
    <property type="molecule type" value="Genomic_DNA"/>
</dbReference>
<dbReference type="OrthoDB" id="17458at2759"/>
<organism evidence="2 3">
    <name type="scientific">Monosporascus ibericus</name>
    <dbReference type="NCBI Taxonomy" id="155417"/>
    <lineage>
        <taxon>Eukaryota</taxon>
        <taxon>Fungi</taxon>
        <taxon>Dikarya</taxon>
        <taxon>Ascomycota</taxon>
        <taxon>Pezizomycotina</taxon>
        <taxon>Sordariomycetes</taxon>
        <taxon>Xylariomycetidae</taxon>
        <taxon>Xylariales</taxon>
        <taxon>Xylariales incertae sedis</taxon>
        <taxon>Monosporascus</taxon>
    </lineage>
</organism>
<sequence>MGGIFKVDDDTTTRAVYALGYSHDHICFILEEENAMFTSDNVLGHGTAAVEELSTWMESLRVMQSYGYTTGYLSASWGHLQLTEYNNTTEVPYI</sequence>
<dbReference type="AlphaFoldDB" id="A0A4Q4SV64"/>
<proteinExistence type="predicted"/>
<comment type="caution">
    <text evidence="2">The sequence shown here is derived from an EMBL/GenBank/DDBJ whole genome shotgun (WGS) entry which is preliminary data.</text>
</comment>
<protein>
    <submittedName>
        <fullName evidence="2">Uncharacterized protein</fullName>
    </submittedName>
</protein>
<evidence type="ECO:0000313" key="3">
    <source>
        <dbReference type="Proteomes" id="UP000293360"/>
    </source>
</evidence>
<accession>A0A4Q4SV64</accession>
<evidence type="ECO:0000313" key="2">
    <source>
        <dbReference type="EMBL" id="RYO84215.1"/>
    </source>
</evidence>
<dbReference type="InterPro" id="IPR036866">
    <property type="entry name" value="RibonucZ/Hydroxyglut_hydro"/>
</dbReference>
<comment type="cofactor">
    <cofactor evidence="1">
        <name>Zn(2+)</name>
        <dbReference type="ChEBI" id="CHEBI:29105"/>
    </cofactor>
</comment>
<evidence type="ECO:0000256" key="1">
    <source>
        <dbReference type="ARBA" id="ARBA00001947"/>
    </source>
</evidence>
<gene>
    <name evidence="2" type="ORF">DL764_009362</name>
</gene>
<dbReference type="InterPro" id="IPR050662">
    <property type="entry name" value="Sec-metab_biosynth-thioest"/>
</dbReference>
<keyword evidence="3" id="KW-1185">Reference proteome</keyword>
<dbReference type="Proteomes" id="UP000293360">
    <property type="component" value="Unassembled WGS sequence"/>
</dbReference>
<dbReference type="GO" id="GO:0044550">
    <property type="term" value="P:secondary metabolite biosynthetic process"/>
    <property type="evidence" value="ECO:0007669"/>
    <property type="project" value="TreeGrafter"/>
</dbReference>
<reference evidence="2 3" key="1">
    <citation type="submission" date="2018-06" db="EMBL/GenBank/DDBJ databases">
        <title>Complete Genomes of Monosporascus.</title>
        <authorList>
            <person name="Robinson A.J."/>
            <person name="Natvig D.O."/>
        </authorList>
    </citation>
    <scope>NUCLEOTIDE SEQUENCE [LARGE SCALE GENOMIC DNA]</scope>
    <source>
        <strain evidence="2 3">CBS 110550</strain>
    </source>
</reference>